<dbReference type="EMBL" id="QGGV01000008">
    <property type="protein sequence ID" value="PWK55247.1"/>
    <property type="molecule type" value="Genomic_DNA"/>
</dbReference>
<protein>
    <submittedName>
        <fullName evidence="2">Uncharacterized protein DUF4177</fullName>
    </submittedName>
</protein>
<evidence type="ECO:0000313" key="3">
    <source>
        <dbReference type="Proteomes" id="UP000245390"/>
    </source>
</evidence>
<feature type="compositionally biased region" description="Low complexity" evidence="1">
    <location>
        <begin position="105"/>
        <end position="114"/>
    </location>
</feature>
<dbReference type="RefSeq" id="WP_109760244.1">
    <property type="nucleotide sequence ID" value="NZ_CP034588.1"/>
</dbReference>
<keyword evidence="3" id="KW-1185">Reference proteome</keyword>
<evidence type="ECO:0000256" key="1">
    <source>
        <dbReference type="SAM" id="MobiDB-lite"/>
    </source>
</evidence>
<dbReference type="InterPro" id="IPR025234">
    <property type="entry name" value="YjzH-like"/>
</dbReference>
<dbReference type="OrthoDB" id="7658888at2"/>
<sequence length="131" mass="14314">MRKFEYKAVPAPATGTKARGLKTTEERFALSLSTLLNEMADEGWEYVRAETLPCDERKGLTGTQTTYQNVLVFKRFLTEAMALTDARASVSAAPEPELAHHASEPVVPRRVTTSPPQPGIVPSLGAARRSD</sequence>
<comment type="caution">
    <text evidence="2">The sequence shown here is derived from an EMBL/GenBank/DDBJ whole genome shotgun (WGS) entry which is preliminary data.</text>
</comment>
<accession>A0A316GK92</accession>
<dbReference type="AlphaFoldDB" id="A0A316GK92"/>
<name>A0A316GK92_9RHOB</name>
<dbReference type="Proteomes" id="UP000245390">
    <property type="component" value="Unassembled WGS sequence"/>
</dbReference>
<dbReference type="KEGG" id="salo:EF888_06650"/>
<feature type="region of interest" description="Disordered" evidence="1">
    <location>
        <begin position="86"/>
        <end position="131"/>
    </location>
</feature>
<gene>
    <name evidence="2" type="ORF">C8D95_108126</name>
</gene>
<proteinExistence type="predicted"/>
<dbReference type="Pfam" id="PF13783">
    <property type="entry name" value="DUF4177"/>
    <property type="match status" value="1"/>
</dbReference>
<reference evidence="2 3" key="1">
    <citation type="submission" date="2018-05" db="EMBL/GenBank/DDBJ databases">
        <title>Genomic Encyclopedia of Type Strains, Phase IV (KMG-IV): sequencing the most valuable type-strain genomes for metagenomic binning, comparative biology and taxonomic classification.</title>
        <authorList>
            <person name="Goeker M."/>
        </authorList>
    </citation>
    <scope>NUCLEOTIDE SEQUENCE [LARGE SCALE GENOMIC DNA]</scope>
    <source>
        <strain evidence="2 3">DSM 103371</strain>
    </source>
</reference>
<evidence type="ECO:0000313" key="2">
    <source>
        <dbReference type="EMBL" id="PWK55247.1"/>
    </source>
</evidence>
<organism evidence="2 3">
    <name type="scientific">Silicimonas algicola</name>
    <dbReference type="NCBI Taxonomy" id="1826607"/>
    <lineage>
        <taxon>Bacteria</taxon>
        <taxon>Pseudomonadati</taxon>
        <taxon>Pseudomonadota</taxon>
        <taxon>Alphaproteobacteria</taxon>
        <taxon>Rhodobacterales</taxon>
        <taxon>Paracoccaceae</taxon>
    </lineage>
</organism>